<feature type="transmembrane region" description="Helical" evidence="1">
    <location>
        <begin position="6"/>
        <end position="24"/>
    </location>
</feature>
<feature type="transmembrane region" description="Helical" evidence="1">
    <location>
        <begin position="176"/>
        <end position="197"/>
    </location>
</feature>
<feature type="transmembrane region" description="Helical" evidence="1">
    <location>
        <begin position="31"/>
        <end position="49"/>
    </location>
</feature>
<evidence type="ECO:0000313" key="2">
    <source>
        <dbReference type="EMBL" id="GGA43364.1"/>
    </source>
</evidence>
<proteinExistence type="predicted"/>
<dbReference type="EMBL" id="BMKB01000002">
    <property type="protein sequence ID" value="GGA43364.1"/>
    <property type="molecule type" value="Genomic_DNA"/>
</dbReference>
<feature type="transmembrane region" description="Helical" evidence="1">
    <location>
        <begin position="104"/>
        <end position="122"/>
    </location>
</feature>
<feature type="transmembrane region" description="Helical" evidence="1">
    <location>
        <begin position="134"/>
        <end position="156"/>
    </location>
</feature>
<keyword evidence="1" id="KW-0812">Transmembrane</keyword>
<keyword evidence="3" id="KW-1185">Reference proteome</keyword>
<keyword evidence="1" id="KW-0472">Membrane</keyword>
<keyword evidence="1" id="KW-1133">Transmembrane helix</keyword>
<sequence length="204" mass="21783">MTPEHFIFIPTIFLLGLLTGALLTSRRAAGLPVLLTLGIALGTFALTHLTNLPFGARAVHIALGGLPLFDQSPSFSANEVLARLELFSEQGRAVYQFATYTGDVIFPLSLLAFFLALAHFAAKQLQPAAWLRTLYALPLVWFAADMVENAMIYILIAGLPTPPAALAAVLGPVTTFKLALLPASVLVPLLVLGLSHLRSARVKA</sequence>
<organism evidence="2 3">
    <name type="scientific">Pelagibacterium lentulum</name>
    <dbReference type="NCBI Taxonomy" id="2029865"/>
    <lineage>
        <taxon>Bacteria</taxon>
        <taxon>Pseudomonadati</taxon>
        <taxon>Pseudomonadota</taxon>
        <taxon>Alphaproteobacteria</taxon>
        <taxon>Hyphomicrobiales</taxon>
        <taxon>Devosiaceae</taxon>
        <taxon>Pelagibacterium</taxon>
    </lineage>
</organism>
<protein>
    <submittedName>
        <fullName evidence="2">Uncharacterized protein</fullName>
    </submittedName>
</protein>
<dbReference type="Proteomes" id="UP000596977">
    <property type="component" value="Unassembled WGS sequence"/>
</dbReference>
<accession>A0A916VW40</accession>
<comment type="caution">
    <text evidence="2">The sequence shown here is derived from an EMBL/GenBank/DDBJ whole genome shotgun (WGS) entry which is preliminary data.</text>
</comment>
<reference evidence="2 3" key="1">
    <citation type="journal article" date="2014" name="Int. J. Syst. Evol. Microbiol.">
        <title>Complete genome sequence of Corynebacterium casei LMG S-19264T (=DSM 44701T), isolated from a smear-ripened cheese.</title>
        <authorList>
            <consortium name="US DOE Joint Genome Institute (JGI-PGF)"/>
            <person name="Walter F."/>
            <person name="Albersmeier A."/>
            <person name="Kalinowski J."/>
            <person name="Ruckert C."/>
        </authorList>
    </citation>
    <scope>NUCLEOTIDE SEQUENCE [LARGE SCALE GENOMIC DNA]</scope>
    <source>
        <strain evidence="2 3">CGMCC 1.15896</strain>
    </source>
</reference>
<dbReference type="RefSeq" id="WP_127071961.1">
    <property type="nucleotide sequence ID" value="NZ_BMKB01000002.1"/>
</dbReference>
<evidence type="ECO:0000313" key="3">
    <source>
        <dbReference type="Proteomes" id="UP000596977"/>
    </source>
</evidence>
<dbReference type="AlphaFoldDB" id="A0A916VW40"/>
<dbReference type="OrthoDB" id="1453014at2"/>
<gene>
    <name evidence="2" type="ORF">GCM10011499_11180</name>
</gene>
<name>A0A916VW40_9HYPH</name>
<evidence type="ECO:0000256" key="1">
    <source>
        <dbReference type="SAM" id="Phobius"/>
    </source>
</evidence>